<proteinExistence type="predicted"/>
<protein>
    <submittedName>
        <fullName evidence="2">Uncharacterized protein</fullName>
    </submittedName>
</protein>
<keyword evidence="3" id="KW-1185">Reference proteome</keyword>
<feature type="compositionally biased region" description="Basic and acidic residues" evidence="1">
    <location>
        <begin position="166"/>
        <end position="175"/>
    </location>
</feature>
<dbReference type="AlphaFoldDB" id="A0A5Q4BD41"/>
<dbReference type="Proteomes" id="UP000326340">
    <property type="component" value="Unassembled WGS sequence"/>
</dbReference>
<name>A0A5Q4BD41_9PEZI</name>
<organism evidence="2 3">
    <name type="scientific">Colletotrichum shisoi</name>
    <dbReference type="NCBI Taxonomy" id="2078593"/>
    <lineage>
        <taxon>Eukaryota</taxon>
        <taxon>Fungi</taxon>
        <taxon>Dikarya</taxon>
        <taxon>Ascomycota</taxon>
        <taxon>Pezizomycotina</taxon>
        <taxon>Sordariomycetes</taxon>
        <taxon>Hypocreomycetidae</taxon>
        <taxon>Glomerellales</taxon>
        <taxon>Glomerellaceae</taxon>
        <taxon>Colletotrichum</taxon>
        <taxon>Colletotrichum destructivum species complex</taxon>
    </lineage>
</organism>
<feature type="compositionally biased region" description="Polar residues" evidence="1">
    <location>
        <begin position="224"/>
        <end position="259"/>
    </location>
</feature>
<feature type="region of interest" description="Disordered" evidence="1">
    <location>
        <begin position="159"/>
        <end position="350"/>
    </location>
</feature>
<evidence type="ECO:0000313" key="2">
    <source>
        <dbReference type="EMBL" id="TQN64614.1"/>
    </source>
</evidence>
<sequence>MSTIHSADRLCVGANGTINIPPTYLKYVNQDTWDHPTVRPDKATGSQVDTFIARAVTEWRIEGIYGSDLWDRFILEFDGWTEETFELGSKFMIETLRNHLLRYGVFAEWGRGHGKVSTNLVNTLTQGDYHYWSPEEFDAWHKKDATFKKHCQVPDFVTDITVPPKSGDEVREESIQLHQQSRSNTPSQPHHQHQPPPSYPFHLTNDDNHMASSSRNPPMPEGSFLNQQPRRSSFVRQGRSAPSITIGTSPFVQQQQSTKPLPRERTFDTPLRSPFASPQLPEKTVRPDPPRFEQATTTHRQQQNPAGGHTRGHSPVDRYQQQDQRGPPGGGYNGRDGHRDVPAPIDRPTPKQLADLTKLYLGNNMKYGGEKYDVLDIKLIIFRKNCNNAGISNDANHLTAAFPFMLKGKAYDFYV</sequence>
<dbReference type="OrthoDB" id="3564804at2759"/>
<comment type="caution">
    <text evidence="2">The sequence shown here is derived from an EMBL/GenBank/DDBJ whole genome shotgun (WGS) entry which is preliminary data.</text>
</comment>
<evidence type="ECO:0000256" key="1">
    <source>
        <dbReference type="SAM" id="MobiDB-lite"/>
    </source>
</evidence>
<accession>A0A5Q4BD41</accession>
<evidence type="ECO:0000313" key="3">
    <source>
        <dbReference type="Proteomes" id="UP000326340"/>
    </source>
</evidence>
<feature type="compositionally biased region" description="Polar residues" evidence="1">
    <location>
        <begin position="294"/>
        <end position="305"/>
    </location>
</feature>
<feature type="compositionally biased region" description="Polar residues" evidence="1">
    <location>
        <begin position="176"/>
        <end position="185"/>
    </location>
</feature>
<dbReference type="EMBL" id="PUHP01002200">
    <property type="protein sequence ID" value="TQN64614.1"/>
    <property type="molecule type" value="Genomic_DNA"/>
</dbReference>
<gene>
    <name evidence="2" type="ORF">CSHISOI_11033</name>
</gene>
<reference evidence="2 3" key="1">
    <citation type="journal article" date="2019" name="Sci. Rep.">
        <title>Colletotrichum shisoi sp. nov., an anthracnose pathogen of Perilla frutescens in Japan: molecular phylogenetic, morphological and genomic evidence.</title>
        <authorList>
            <person name="Gan P."/>
            <person name="Tsushima A."/>
            <person name="Hiroyama R."/>
            <person name="Narusaka M."/>
            <person name="Takano Y."/>
            <person name="Narusaka Y."/>
            <person name="Kawaradani M."/>
            <person name="Damm U."/>
            <person name="Shirasu K."/>
        </authorList>
    </citation>
    <scope>NUCLEOTIDE SEQUENCE [LARGE SCALE GENOMIC DNA]</scope>
    <source>
        <strain evidence="2 3">PG-2018a</strain>
    </source>
</reference>
<feature type="compositionally biased region" description="Low complexity" evidence="1">
    <location>
        <begin position="317"/>
        <end position="326"/>
    </location>
</feature>